<keyword evidence="2" id="KW-0547">Nucleotide-binding</keyword>
<protein>
    <recommendedName>
        <fullName evidence="8">RNA helicase</fullName>
    </recommendedName>
</protein>
<dbReference type="InterPro" id="IPR014001">
    <property type="entry name" value="Helicase_ATP-bd"/>
</dbReference>
<evidence type="ECO:0000256" key="2">
    <source>
        <dbReference type="ARBA" id="ARBA00022741"/>
    </source>
</evidence>
<evidence type="ECO:0000259" key="4">
    <source>
        <dbReference type="PROSITE" id="PS51192"/>
    </source>
</evidence>
<dbReference type="Pfam" id="PF02889">
    <property type="entry name" value="Sec63"/>
    <property type="match status" value="1"/>
</dbReference>
<accession>T1KU76</accession>
<dbReference type="InterPro" id="IPR001650">
    <property type="entry name" value="Helicase_C-like"/>
</dbReference>
<dbReference type="STRING" id="32264.T1KU76"/>
<dbReference type="GO" id="GO:0016787">
    <property type="term" value="F:hydrolase activity"/>
    <property type="evidence" value="ECO:0007669"/>
    <property type="project" value="UniProtKB-KW"/>
</dbReference>
<dbReference type="EnsemblMetazoa" id="tetur21g02420.1">
    <property type="protein sequence ID" value="tetur21g02420.1"/>
    <property type="gene ID" value="tetur21g02420"/>
</dbReference>
<feature type="domain" description="Helicase C-terminal" evidence="5">
    <location>
        <begin position="595"/>
        <end position="783"/>
    </location>
</feature>
<dbReference type="InterPro" id="IPR027417">
    <property type="entry name" value="P-loop_NTPase"/>
</dbReference>
<sequence>MEANRNASTSAGSIQLSPIRHNNHGRSCNSNFQFDVTNVSYGSTLRAYYPSCKQQPSTFQTKKPHSSTYDLAKLKREKENRERENDEILDNIMRNLEARKRSLNTDIVGLEGCKKVKFNTMASVPDLNSQPKSRMGAVSKIKLEDSSTYTMRKKEDTANCSKYFGIKTDQENLRKPPGFLEKLDRFNIRDENLPIKPEFNFTLPPQMKSEKKYQQVKPESKAGKMKVDKIFPNSVTKGENEDVKNIDLYVKDLNFDQDLEEDEESWKMKAKNDTKTTLDVKPLTHKQTDKPDLDFLDLEMKDDLFLKDETEDVKPEAKFFDVYSTIDMRPMKRISVEIADHDLPRETVSIEKIPDKFRSIFSDFPRFNLAQSKVFPDAFNSDKTMVISAPTGSGKTAIFELAITRLLYLADTKQINASFRVVYIAPLKTLCHERYLDWQRKFSNLGLSCVEMTGDSEDIHYRLLENSSLIFATPEKWDTLVRFNSFNKIVQSIKLILIDEVHLLGDQNRGPKLEAIVTRFKIIKKDSFDYRFIAVSATTPNSQDIAQWLGLEEHGAVCYNLDDRFRSVKLTKKVYGYGYPDSVNDFVFLQKLNYKLPPLIKEYSKGRPTLIFVCTRKDSQGTAEFLAKDSSYCYKPEQKNAAFMLVKSIDDSRLKTTLLNGVGFHHAGLSSSDRHKLEVAFLDGNIPVLVATSTLAMGVNFPAHLVIIKGTGHYMNGGFVEYNESDILQMMGRAGRPQFDTNGCAIIMTKGKNESKYKKLVSGEKIIESNIHQFLPEIFMAEIERNTISSLNQAFEWVQSTFFHIRVHENKQNYGFDPNWSEERVEQKIKDICIKELNGLKKYGLIEILDEGVVKATEIGRMMAIKSISYQTMCNFLELKGTESLRDLLTVLAKCRDLNQDVTIRNNEKKHLNLFNARSKTEPGRTIRFPLTGRIKTKEMKINVLLQATLSCLPFPKDCSLHQETGNLIKVAQRLSRCLVDVAFIKAKSLKFLLNCVILAKCLRAGIWENSKFVSKQLPRIGLELSNRMRAGGLTSFREIEVADPRNIEMFCGRKVPFGEMVIKEVKRIPKYNITVERHYKTSKVGYPEAISIKIYLVNWKTLAEDSQRLENHSCALLIGDQNNKILEKRKLFDKILIKSNGVYEKILPVSVTLGSIFIHLIDEFYSGTDISIEYLPKYLLADEREVVRRIPTINHCDNVFNFPQQQGKKQNAQKACEEIEVTDEEEEEAVGEPFIGDANLAVNLNN</sequence>
<dbReference type="Gene3D" id="1.10.3380.10">
    <property type="entry name" value="Sec63 N-terminal domain-like domain"/>
    <property type="match status" value="1"/>
</dbReference>
<dbReference type="GO" id="GO:0051321">
    <property type="term" value="P:meiotic cell cycle"/>
    <property type="evidence" value="ECO:0007669"/>
    <property type="project" value="UniProtKB-KW"/>
</dbReference>
<dbReference type="GO" id="GO:0043138">
    <property type="term" value="F:3'-5' DNA helicase activity"/>
    <property type="evidence" value="ECO:0007669"/>
    <property type="project" value="UniProtKB-EC"/>
</dbReference>
<dbReference type="PANTHER" id="PTHR47835">
    <property type="entry name" value="HFM1, ATP DEPENDENT DNA HELICASE HOMOLOG"/>
    <property type="match status" value="1"/>
</dbReference>
<dbReference type="EMBL" id="CAEY01000550">
    <property type="status" value="NOT_ANNOTATED_CDS"/>
    <property type="molecule type" value="Genomic_DNA"/>
</dbReference>
<reference evidence="7" key="1">
    <citation type="submission" date="2011-08" db="EMBL/GenBank/DDBJ databases">
        <authorList>
            <person name="Rombauts S."/>
        </authorList>
    </citation>
    <scope>NUCLEOTIDE SEQUENCE</scope>
    <source>
        <strain evidence="7">London</strain>
    </source>
</reference>
<name>T1KU76_TETUR</name>
<evidence type="ECO:0000313" key="7">
    <source>
        <dbReference type="Proteomes" id="UP000015104"/>
    </source>
</evidence>
<organism evidence="6 7">
    <name type="scientific">Tetranychus urticae</name>
    <name type="common">Two-spotted spider mite</name>
    <dbReference type="NCBI Taxonomy" id="32264"/>
    <lineage>
        <taxon>Eukaryota</taxon>
        <taxon>Metazoa</taxon>
        <taxon>Ecdysozoa</taxon>
        <taxon>Arthropoda</taxon>
        <taxon>Chelicerata</taxon>
        <taxon>Arachnida</taxon>
        <taxon>Acari</taxon>
        <taxon>Acariformes</taxon>
        <taxon>Trombidiformes</taxon>
        <taxon>Prostigmata</taxon>
        <taxon>Eleutherengona</taxon>
        <taxon>Raphignathae</taxon>
        <taxon>Tetranychoidea</taxon>
        <taxon>Tetranychidae</taxon>
        <taxon>Tetranychus</taxon>
    </lineage>
</organism>
<dbReference type="HOGENOM" id="CLU_266128_0_0_1"/>
<dbReference type="SUPFAM" id="SSF158702">
    <property type="entry name" value="Sec63 N-terminal domain-like"/>
    <property type="match status" value="1"/>
</dbReference>
<dbReference type="InterPro" id="IPR004179">
    <property type="entry name" value="Sec63-dom"/>
</dbReference>
<evidence type="ECO:0008006" key="8">
    <source>
        <dbReference type="Google" id="ProtNLM"/>
    </source>
</evidence>
<dbReference type="PROSITE" id="PS51192">
    <property type="entry name" value="HELICASE_ATP_BIND_1"/>
    <property type="match status" value="1"/>
</dbReference>
<dbReference type="SMART" id="SM00487">
    <property type="entry name" value="DEXDc"/>
    <property type="match status" value="1"/>
</dbReference>
<dbReference type="PROSITE" id="PS51194">
    <property type="entry name" value="HELICASE_CTER"/>
    <property type="match status" value="1"/>
</dbReference>
<dbReference type="Pfam" id="PF00270">
    <property type="entry name" value="DEAD"/>
    <property type="match status" value="1"/>
</dbReference>
<feature type="domain" description="Helicase ATP-binding" evidence="4">
    <location>
        <begin position="376"/>
        <end position="557"/>
    </location>
</feature>
<keyword evidence="3" id="KW-0067">ATP-binding</keyword>
<dbReference type="GO" id="GO:0005524">
    <property type="term" value="F:ATP binding"/>
    <property type="evidence" value="ECO:0007669"/>
    <property type="project" value="UniProtKB-KW"/>
</dbReference>
<dbReference type="Proteomes" id="UP000015104">
    <property type="component" value="Unassembled WGS sequence"/>
</dbReference>
<proteinExistence type="inferred from homology"/>
<comment type="similarity">
    <text evidence="1">Belongs to the helicase family. SKI2 subfamily.</text>
</comment>
<dbReference type="Gene3D" id="1.10.10.10">
    <property type="entry name" value="Winged helix-like DNA-binding domain superfamily/Winged helix DNA-binding domain"/>
    <property type="match status" value="1"/>
</dbReference>
<evidence type="ECO:0000259" key="5">
    <source>
        <dbReference type="PROSITE" id="PS51194"/>
    </source>
</evidence>
<evidence type="ECO:0000313" key="6">
    <source>
        <dbReference type="EnsemblMetazoa" id="tetur21g02420.1"/>
    </source>
</evidence>
<dbReference type="PANTHER" id="PTHR47835:SF3">
    <property type="entry name" value="HELICASE FOR MEIOSIS 1"/>
    <property type="match status" value="1"/>
</dbReference>
<dbReference type="SMART" id="SM00490">
    <property type="entry name" value="HELICc"/>
    <property type="match status" value="1"/>
</dbReference>
<evidence type="ECO:0000256" key="3">
    <source>
        <dbReference type="ARBA" id="ARBA00022840"/>
    </source>
</evidence>
<dbReference type="InterPro" id="IPR052247">
    <property type="entry name" value="Meiotic_Crossover_Helicase"/>
</dbReference>
<dbReference type="GO" id="GO:0003676">
    <property type="term" value="F:nucleic acid binding"/>
    <property type="evidence" value="ECO:0007669"/>
    <property type="project" value="InterPro"/>
</dbReference>
<dbReference type="Gene3D" id="3.40.50.300">
    <property type="entry name" value="P-loop containing nucleotide triphosphate hydrolases"/>
    <property type="match status" value="2"/>
</dbReference>
<dbReference type="Pfam" id="PF00271">
    <property type="entry name" value="Helicase_C"/>
    <property type="match status" value="1"/>
</dbReference>
<evidence type="ECO:0000256" key="1">
    <source>
        <dbReference type="ARBA" id="ARBA00010140"/>
    </source>
</evidence>
<dbReference type="InterPro" id="IPR036388">
    <property type="entry name" value="WH-like_DNA-bd_sf"/>
</dbReference>
<dbReference type="AlphaFoldDB" id="T1KU76"/>
<dbReference type="SUPFAM" id="SSF52540">
    <property type="entry name" value="P-loop containing nucleoside triphosphate hydrolases"/>
    <property type="match status" value="1"/>
</dbReference>
<keyword evidence="7" id="KW-1185">Reference proteome</keyword>
<reference evidence="6" key="2">
    <citation type="submission" date="2015-06" db="UniProtKB">
        <authorList>
            <consortium name="EnsemblMetazoa"/>
        </authorList>
    </citation>
    <scope>IDENTIFICATION</scope>
</reference>
<dbReference type="SMART" id="SM00973">
    <property type="entry name" value="Sec63"/>
    <property type="match status" value="1"/>
</dbReference>
<dbReference type="InterPro" id="IPR011545">
    <property type="entry name" value="DEAD/DEAH_box_helicase_dom"/>
</dbReference>
<dbReference type="eggNOG" id="KOG0952">
    <property type="taxonomic scope" value="Eukaryota"/>
</dbReference>
<dbReference type="CDD" id="cd18795">
    <property type="entry name" value="SF2_C_Ski2"/>
    <property type="match status" value="1"/>
</dbReference>